<feature type="domain" description="Clr5" evidence="1">
    <location>
        <begin position="7"/>
        <end position="55"/>
    </location>
</feature>
<proteinExistence type="predicted"/>
<keyword evidence="3" id="KW-1185">Reference proteome</keyword>
<dbReference type="Proteomes" id="UP000578531">
    <property type="component" value="Unassembled WGS sequence"/>
</dbReference>
<comment type="caution">
    <text evidence="2">The sequence shown here is derived from an EMBL/GenBank/DDBJ whole genome shotgun (WGS) entry which is preliminary data.</text>
</comment>
<evidence type="ECO:0000313" key="3">
    <source>
        <dbReference type="Proteomes" id="UP000578531"/>
    </source>
</evidence>
<dbReference type="Pfam" id="PF14420">
    <property type="entry name" value="Clr5"/>
    <property type="match status" value="1"/>
</dbReference>
<evidence type="ECO:0000313" key="2">
    <source>
        <dbReference type="EMBL" id="KAF6229833.1"/>
    </source>
</evidence>
<dbReference type="InterPro" id="IPR025676">
    <property type="entry name" value="Clr5_dom"/>
</dbReference>
<evidence type="ECO:0000259" key="1">
    <source>
        <dbReference type="Pfam" id="PF14420"/>
    </source>
</evidence>
<accession>A0A8H6FJW0</accession>
<reference evidence="2 3" key="1">
    <citation type="journal article" date="2020" name="Genomics">
        <title>Complete, high-quality genomes from long-read metagenomic sequencing of two wolf lichen thalli reveals enigmatic genome architecture.</title>
        <authorList>
            <person name="McKenzie S.K."/>
            <person name="Walston R.F."/>
            <person name="Allen J.L."/>
        </authorList>
    </citation>
    <scope>NUCLEOTIDE SEQUENCE [LARGE SCALE GENOMIC DNA]</scope>
    <source>
        <strain evidence="2">WasteWater2</strain>
    </source>
</reference>
<organism evidence="2 3">
    <name type="scientific">Letharia columbiana</name>
    <dbReference type="NCBI Taxonomy" id="112416"/>
    <lineage>
        <taxon>Eukaryota</taxon>
        <taxon>Fungi</taxon>
        <taxon>Dikarya</taxon>
        <taxon>Ascomycota</taxon>
        <taxon>Pezizomycotina</taxon>
        <taxon>Lecanoromycetes</taxon>
        <taxon>OSLEUM clade</taxon>
        <taxon>Lecanoromycetidae</taxon>
        <taxon>Lecanorales</taxon>
        <taxon>Lecanorineae</taxon>
        <taxon>Parmeliaceae</taxon>
        <taxon>Letharia</taxon>
    </lineage>
</organism>
<dbReference type="AlphaFoldDB" id="A0A8H6FJW0"/>
<dbReference type="RefSeq" id="XP_037160025.1">
    <property type="nucleotide sequence ID" value="XM_037313088.1"/>
</dbReference>
<name>A0A8H6FJW0_9LECA</name>
<gene>
    <name evidence="2" type="ORF">HO173_011207</name>
</gene>
<protein>
    <recommendedName>
        <fullName evidence="1">Clr5 domain-containing protein</fullName>
    </recommendedName>
</protein>
<dbReference type="EMBL" id="JACCJC010000067">
    <property type="protein sequence ID" value="KAF6229833.1"/>
    <property type="molecule type" value="Genomic_DNA"/>
</dbReference>
<dbReference type="GeneID" id="59292850"/>
<sequence length="115" mass="13809">MPPGRPKKDVESHKEFILHLHDQNKEYKEILRRLSTQRGFHISKNVLEQHLRIWAKKRYDKPECRDETLRQLIFGQSPSDSPPSTLMWLPRTIYTLSFRPHLILMRGYASLFIRI</sequence>